<reference evidence="1 2" key="1">
    <citation type="submission" date="2017-06" db="EMBL/GenBank/DDBJ databases">
        <authorList>
            <person name="Kim H.J."/>
            <person name="Triplett B.A."/>
        </authorList>
    </citation>
    <scope>NUCLEOTIDE SEQUENCE [LARGE SCALE GENOMIC DNA]</scope>
    <source>
        <strain evidence="1">FRACA_ARgP5</strain>
    </source>
</reference>
<protein>
    <submittedName>
        <fullName evidence="1">Uncharacterized protein</fullName>
    </submittedName>
</protein>
<proteinExistence type="predicted"/>
<dbReference type="AlphaFoldDB" id="A0A2I2KVP7"/>
<dbReference type="InterPro" id="IPR023367">
    <property type="entry name" value="Peptidase_M42_dom2"/>
</dbReference>
<keyword evidence="2" id="KW-1185">Reference proteome</keyword>
<dbReference type="EMBL" id="FZMO01000301">
    <property type="protein sequence ID" value="SNQ49740.1"/>
    <property type="molecule type" value="Genomic_DNA"/>
</dbReference>
<dbReference type="Gene3D" id="2.40.30.40">
    <property type="entry name" value="Peptidase M42, domain 2"/>
    <property type="match status" value="1"/>
</dbReference>
<dbReference type="Gene3D" id="3.40.630.10">
    <property type="entry name" value="Zn peptidases"/>
    <property type="match status" value="1"/>
</dbReference>
<name>A0A2I2KVP7_9ACTN</name>
<sequence length="94" mass="9642">MVVAHGAAEIAGDGLMCSAAGDVRLGDRAVYRQLTAQHDMIISAKAIDDRAGAITALHAMAALMDLGVPCAVTLSDGEHNLPDGLFQSDCSAHP</sequence>
<gene>
    <name evidence="1" type="ORF">FRACA_370017</name>
</gene>
<dbReference type="Proteomes" id="UP000234331">
    <property type="component" value="Unassembled WGS sequence"/>
</dbReference>
<accession>A0A2I2KVP7</accession>
<evidence type="ECO:0000313" key="2">
    <source>
        <dbReference type="Proteomes" id="UP000234331"/>
    </source>
</evidence>
<evidence type="ECO:0000313" key="1">
    <source>
        <dbReference type="EMBL" id="SNQ49740.1"/>
    </source>
</evidence>
<organism evidence="1 2">
    <name type="scientific">Frankia canadensis</name>
    <dbReference type="NCBI Taxonomy" id="1836972"/>
    <lineage>
        <taxon>Bacteria</taxon>
        <taxon>Bacillati</taxon>
        <taxon>Actinomycetota</taxon>
        <taxon>Actinomycetes</taxon>
        <taxon>Frankiales</taxon>
        <taxon>Frankiaceae</taxon>
        <taxon>Frankia</taxon>
    </lineage>
</organism>